<evidence type="ECO:0000313" key="1">
    <source>
        <dbReference type="EMBL" id="KAJ8876388.1"/>
    </source>
</evidence>
<dbReference type="EMBL" id="JARBHB010000008">
    <property type="protein sequence ID" value="KAJ8876388.1"/>
    <property type="molecule type" value="Genomic_DNA"/>
</dbReference>
<dbReference type="NCBIfam" id="TIGR02252">
    <property type="entry name" value="DREG-2"/>
    <property type="match status" value="1"/>
</dbReference>
<gene>
    <name evidence="1" type="ORF">PR048_020833</name>
</gene>
<evidence type="ECO:0008006" key="3">
    <source>
        <dbReference type="Google" id="ProtNLM"/>
    </source>
</evidence>
<dbReference type="PANTHER" id="PTHR46191">
    <property type="match status" value="1"/>
</dbReference>
<dbReference type="PANTHER" id="PTHR46191:SF2">
    <property type="entry name" value="HALOACID DEHALOGENASE-LIKE HYDROLASE DOMAIN-CONTAINING PROTEIN 3"/>
    <property type="match status" value="1"/>
</dbReference>
<dbReference type="InterPro" id="IPR023214">
    <property type="entry name" value="HAD_sf"/>
</dbReference>
<dbReference type="Gene3D" id="3.40.50.1000">
    <property type="entry name" value="HAD superfamily/HAD-like"/>
    <property type="match status" value="1"/>
</dbReference>
<dbReference type="NCBIfam" id="TIGR01549">
    <property type="entry name" value="HAD-SF-IA-v1"/>
    <property type="match status" value="1"/>
</dbReference>
<dbReference type="Gene3D" id="1.10.150.720">
    <property type="entry name" value="Haloacid dehalogenase-like hydrolase"/>
    <property type="match status" value="1"/>
</dbReference>
<dbReference type="SFLD" id="SFLDG01129">
    <property type="entry name" value="C1.5:_HAD__Beta-PGM__Phosphata"/>
    <property type="match status" value="1"/>
</dbReference>
<proteinExistence type="predicted"/>
<dbReference type="Pfam" id="PF00702">
    <property type="entry name" value="Hydrolase"/>
    <property type="match status" value="1"/>
</dbReference>
<protein>
    <recommendedName>
        <fullName evidence="3">Haloacid dehalogenase-like hydrolase domain-containing protein 3</fullName>
    </recommendedName>
</protein>
<evidence type="ECO:0000313" key="2">
    <source>
        <dbReference type="Proteomes" id="UP001159363"/>
    </source>
</evidence>
<accession>A0ABQ9GWH7</accession>
<dbReference type="InterPro" id="IPR011949">
    <property type="entry name" value="HAD-SF_hydro_IA_REG-2-like"/>
</dbReference>
<dbReference type="Proteomes" id="UP001159363">
    <property type="component" value="Chromosome 7"/>
</dbReference>
<reference evidence="1 2" key="1">
    <citation type="submission" date="2023-02" db="EMBL/GenBank/DDBJ databases">
        <title>LHISI_Scaffold_Assembly.</title>
        <authorList>
            <person name="Stuart O.P."/>
            <person name="Cleave R."/>
            <person name="Magrath M.J.L."/>
            <person name="Mikheyev A.S."/>
        </authorList>
    </citation>
    <scope>NUCLEOTIDE SEQUENCE [LARGE SCALE GENOMIC DNA]</scope>
    <source>
        <strain evidence="1">Daus_M_001</strain>
        <tissue evidence="1">Leg muscle</tissue>
    </source>
</reference>
<dbReference type="InterPro" id="IPR044924">
    <property type="entry name" value="HAD-SF_hydro_IA_REG-2-like_cap"/>
</dbReference>
<dbReference type="InterPro" id="IPR051828">
    <property type="entry name" value="HAD-like_hydrolase_domain"/>
</dbReference>
<dbReference type="InterPro" id="IPR036412">
    <property type="entry name" value="HAD-like_sf"/>
</dbReference>
<dbReference type="CDD" id="cd16415">
    <property type="entry name" value="HAD_dREG-2_like"/>
    <property type="match status" value="1"/>
</dbReference>
<keyword evidence="2" id="KW-1185">Reference proteome</keyword>
<dbReference type="SUPFAM" id="SSF56784">
    <property type="entry name" value="HAD-like"/>
    <property type="match status" value="1"/>
</dbReference>
<dbReference type="InterPro" id="IPR006439">
    <property type="entry name" value="HAD-SF_hydro_IA"/>
</dbReference>
<organism evidence="1 2">
    <name type="scientific">Dryococelus australis</name>
    <dbReference type="NCBI Taxonomy" id="614101"/>
    <lineage>
        <taxon>Eukaryota</taxon>
        <taxon>Metazoa</taxon>
        <taxon>Ecdysozoa</taxon>
        <taxon>Arthropoda</taxon>
        <taxon>Hexapoda</taxon>
        <taxon>Insecta</taxon>
        <taxon>Pterygota</taxon>
        <taxon>Neoptera</taxon>
        <taxon>Polyneoptera</taxon>
        <taxon>Phasmatodea</taxon>
        <taxon>Verophasmatodea</taxon>
        <taxon>Anareolatae</taxon>
        <taxon>Phasmatidae</taxon>
        <taxon>Eurycanthinae</taxon>
        <taxon>Dryococelus</taxon>
    </lineage>
</organism>
<name>A0ABQ9GWH7_9NEOP</name>
<dbReference type="SFLD" id="SFLDS00003">
    <property type="entry name" value="Haloacid_Dehalogenase"/>
    <property type="match status" value="1"/>
</dbReference>
<comment type="caution">
    <text evidence="1">The sequence shown here is derived from an EMBL/GenBank/DDBJ whole genome shotgun (WGS) entry which is preliminary data.</text>
</comment>
<sequence>MVLFRLVTFDVTGTLLKFRMSPGEKYAEVAANFGLKVEPRVLTNNFRTHFRDMCRRHPNFGHTTGLGWKKWWTSVVVETFSSSEKQKINEHVLKTIAETLIEDYKSCDCWVVTDGSVSALSRFKESGMHLGVVSNFDSRLENVLESTDLIKYFDFVLGSYAVGHEKPSARIFNSALQSIPGAVQPNQALHVGNDPVLDFQGARNAGWNAVLVREAKEHKVRTNVDIYKLYLICSVGYGGEMWALRKTKKSDGAMWDVAVAKGSKDKLDWQCEK</sequence>